<evidence type="ECO:0000259" key="7">
    <source>
        <dbReference type="PROSITE" id="PS50801"/>
    </source>
</evidence>
<keyword evidence="5" id="KW-0749">Sporulation</keyword>
<dbReference type="SUPFAM" id="SSF52091">
    <property type="entry name" value="SpoIIaa-like"/>
    <property type="match status" value="1"/>
</dbReference>
<dbReference type="NCBIfam" id="TIGR02886">
    <property type="entry name" value="spore_II_AA"/>
    <property type="match status" value="1"/>
</dbReference>
<evidence type="ECO:0000313" key="8">
    <source>
        <dbReference type="EMBL" id="SDW37784.1"/>
    </source>
</evidence>
<dbReference type="EMBL" id="FNOJ01000005">
    <property type="protein sequence ID" value="SDW37784.1"/>
    <property type="molecule type" value="Genomic_DNA"/>
</dbReference>
<dbReference type="PANTHER" id="PTHR33495">
    <property type="entry name" value="ANTI-SIGMA FACTOR ANTAGONIST TM_1081-RELATED-RELATED"/>
    <property type="match status" value="1"/>
</dbReference>
<name>A0A1H2T3F2_9BACL</name>
<dbReference type="Proteomes" id="UP000182589">
    <property type="component" value="Unassembled WGS sequence"/>
</dbReference>
<sequence>MPVETRYEQGVLVIGLKGELDHHAVEQIRDRIEQQLEEHGYRGLVMSFRNIDFMDSSGLGLILGRYRTVMEHGGKMALCEVSAPLRRLFEMSGLLKILPVYESEEAAMAAILGA</sequence>
<evidence type="ECO:0000256" key="5">
    <source>
        <dbReference type="ARBA" id="ARBA00022969"/>
    </source>
</evidence>
<dbReference type="Pfam" id="PF01740">
    <property type="entry name" value="STAS"/>
    <property type="match status" value="1"/>
</dbReference>
<dbReference type="PROSITE" id="PS50801">
    <property type="entry name" value="STAS"/>
    <property type="match status" value="1"/>
</dbReference>
<comment type="function">
    <text evidence="1">In the phosphorylated form it could act as an anti-anti-sigma factor that counteracts SpoIIAB and thus releases sigma f from inhibition.</text>
</comment>
<dbReference type="InterPro" id="IPR036513">
    <property type="entry name" value="STAS_dom_sf"/>
</dbReference>
<evidence type="ECO:0000256" key="1">
    <source>
        <dbReference type="ARBA" id="ARBA00001976"/>
    </source>
</evidence>
<dbReference type="AlphaFoldDB" id="A0A1H2T3F2"/>
<evidence type="ECO:0000256" key="6">
    <source>
        <dbReference type="RuleBase" id="RU003749"/>
    </source>
</evidence>
<dbReference type="STRING" id="89784.SAMN04489725_10533"/>
<evidence type="ECO:0000256" key="4">
    <source>
        <dbReference type="ARBA" id="ARBA00022553"/>
    </source>
</evidence>
<keyword evidence="4" id="KW-0597">Phosphoprotein</keyword>
<dbReference type="GO" id="GO:0045152">
    <property type="term" value="F:antisigma factor binding"/>
    <property type="evidence" value="ECO:0007669"/>
    <property type="project" value="InterPro"/>
</dbReference>
<dbReference type="NCBIfam" id="TIGR00377">
    <property type="entry name" value="ant_ant_sig"/>
    <property type="match status" value="1"/>
</dbReference>
<feature type="domain" description="STAS" evidence="7">
    <location>
        <begin position="1"/>
        <end position="111"/>
    </location>
</feature>
<gene>
    <name evidence="8" type="ORF">SAMN04489725_10533</name>
</gene>
<dbReference type="PANTHER" id="PTHR33495:SF2">
    <property type="entry name" value="ANTI-SIGMA FACTOR ANTAGONIST TM_1081-RELATED"/>
    <property type="match status" value="1"/>
</dbReference>
<protein>
    <recommendedName>
        <fullName evidence="3 6">Anti-sigma F factor antagonist</fullName>
    </recommendedName>
    <alternativeName>
        <fullName evidence="6">Stage II sporulation protein</fullName>
    </alternativeName>
</protein>
<evidence type="ECO:0000256" key="3">
    <source>
        <dbReference type="ARBA" id="ARBA00020784"/>
    </source>
</evidence>
<dbReference type="InterPro" id="IPR002645">
    <property type="entry name" value="STAS_dom"/>
</dbReference>
<dbReference type="CDD" id="cd07043">
    <property type="entry name" value="STAS_anti-anti-sigma_factors"/>
    <property type="match status" value="1"/>
</dbReference>
<accession>A0A1H2T3F2</accession>
<dbReference type="GO" id="GO:0030435">
    <property type="term" value="P:sporulation resulting in formation of a cellular spore"/>
    <property type="evidence" value="ECO:0007669"/>
    <property type="project" value="UniProtKB-KW"/>
</dbReference>
<proteinExistence type="inferred from homology"/>
<evidence type="ECO:0000313" key="9">
    <source>
        <dbReference type="Proteomes" id="UP000182589"/>
    </source>
</evidence>
<evidence type="ECO:0000256" key="2">
    <source>
        <dbReference type="ARBA" id="ARBA00009013"/>
    </source>
</evidence>
<keyword evidence="9" id="KW-1185">Reference proteome</keyword>
<dbReference type="Gene3D" id="3.30.750.24">
    <property type="entry name" value="STAS domain"/>
    <property type="match status" value="1"/>
</dbReference>
<dbReference type="InterPro" id="IPR003658">
    <property type="entry name" value="Anti-sigma_ant"/>
</dbReference>
<comment type="similarity">
    <text evidence="2 6">Belongs to the anti-sigma-factor antagonist family.</text>
</comment>
<organism evidence="8 9">
    <name type="scientific">Alicyclobacillus hesperidum</name>
    <dbReference type="NCBI Taxonomy" id="89784"/>
    <lineage>
        <taxon>Bacteria</taxon>
        <taxon>Bacillati</taxon>
        <taxon>Bacillota</taxon>
        <taxon>Bacilli</taxon>
        <taxon>Bacillales</taxon>
        <taxon>Alicyclobacillaceae</taxon>
        <taxon>Alicyclobacillus</taxon>
    </lineage>
</organism>
<reference evidence="9" key="1">
    <citation type="submission" date="2016-10" db="EMBL/GenBank/DDBJ databases">
        <authorList>
            <person name="Varghese N."/>
        </authorList>
    </citation>
    <scope>NUCLEOTIDE SEQUENCE [LARGE SCALE GENOMIC DNA]</scope>
    <source>
        <strain evidence="9">DSM 12489</strain>
    </source>
</reference>
<dbReference type="InterPro" id="IPR014237">
    <property type="entry name" value="Anti-sigma_F_ant"/>
</dbReference>
<dbReference type="GO" id="GO:0043856">
    <property type="term" value="F:anti-sigma factor antagonist activity"/>
    <property type="evidence" value="ECO:0007669"/>
    <property type="project" value="InterPro"/>
</dbReference>